<organism evidence="2">
    <name type="scientific">marine sediment metagenome</name>
    <dbReference type="NCBI Taxonomy" id="412755"/>
    <lineage>
        <taxon>unclassified sequences</taxon>
        <taxon>metagenomes</taxon>
        <taxon>ecological metagenomes</taxon>
    </lineage>
</organism>
<feature type="region of interest" description="Disordered" evidence="1">
    <location>
        <begin position="1"/>
        <end position="20"/>
    </location>
</feature>
<name>A0A0F8YUR2_9ZZZZ</name>
<proteinExistence type="predicted"/>
<dbReference type="EMBL" id="LAZR01064292">
    <property type="protein sequence ID" value="KKK57804.1"/>
    <property type="molecule type" value="Genomic_DNA"/>
</dbReference>
<accession>A0A0F8YUR2</accession>
<sequence>MIQLGTKAMDEANNQQANQP</sequence>
<evidence type="ECO:0000256" key="1">
    <source>
        <dbReference type="SAM" id="MobiDB-lite"/>
    </source>
</evidence>
<evidence type="ECO:0000313" key="2">
    <source>
        <dbReference type="EMBL" id="KKK57804.1"/>
    </source>
</evidence>
<protein>
    <submittedName>
        <fullName evidence="2">Uncharacterized protein</fullName>
    </submittedName>
</protein>
<comment type="caution">
    <text evidence="2">The sequence shown here is derived from an EMBL/GenBank/DDBJ whole genome shotgun (WGS) entry which is preliminary data.</text>
</comment>
<gene>
    <name evidence="2" type="ORF">LCGC14_3050790</name>
</gene>
<feature type="non-terminal residue" evidence="2">
    <location>
        <position position="20"/>
    </location>
</feature>
<dbReference type="AlphaFoldDB" id="A0A0F8YUR2"/>
<reference evidence="2" key="1">
    <citation type="journal article" date="2015" name="Nature">
        <title>Complex archaea that bridge the gap between prokaryotes and eukaryotes.</title>
        <authorList>
            <person name="Spang A."/>
            <person name="Saw J.H."/>
            <person name="Jorgensen S.L."/>
            <person name="Zaremba-Niedzwiedzka K."/>
            <person name="Martijn J."/>
            <person name="Lind A.E."/>
            <person name="van Eijk R."/>
            <person name="Schleper C."/>
            <person name="Guy L."/>
            <person name="Ettema T.J."/>
        </authorList>
    </citation>
    <scope>NUCLEOTIDE SEQUENCE</scope>
</reference>